<gene>
    <name evidence="3" type="ORF">ABOD76_11415</name>
</gene>
<dbReference type="Pfam" id="PF08305">
    <property type="entry name" value="NPCBM"/>
    <property type="match status" value="1"/>
</dbReference>
<evidence type="ECO:0000259" key="2">
    <source>
        <dbReference type="SMART" id="SM00776"/>
    </source>
</evidence>
<protein>
    <submittedName>
        <fullName evidence="3">NPCBM/NEW2 domain-containing protein</fullName>
    </submittedName>
</protein>
<proteinExistence type="predicted"/>
<dbReference type="Gene3D" id="2.60.120.1060">
    <property type="entry name" value="NPCBM/NEW2 domain"/>
    <property type="match status" value="1"/>
</dbReference>
<reference evidence="3" key="1">
    <citation type="submission" date="2024-06" db="EMBL/GenBank/DDBJ databases">
        <title>Draft Genome Sequence of Deinococcus sonorensis Type Strain KR-87, a Biofilm Producing Representative of the Genus Deinococcus.</title>
        <authorList>
            <person name="Boren L.S."/>
            <person name="Grosso R.A."/>
            <person name="Hugenberg-Cox A.N."/>
            <person name="Hill J.T.E."/>
            <person name="Albert C.M."/>
            <person name="Tuohy J.M."/>
        </authorList>
    </citation>
    <scope>NUCLEOTIDE SEQUENCE</scope>
    <source>
        <strain evidence="3">KR-87</strain>
    </source>
</reference>
<dbReference type="SUPFAM" id="SSF49785">
    <property type="entry name" value="Galactose-binding domain-like"/>
    <property type="match status" value="1"/>
</dbReference>
<accession>A0AAU7UEQ4</accession>
<dbReference type="InterPro" id="IPR038637">
    <property type="entry name" value="NPCBM_sf"/>
</dbReference>
<dbReference type="InterPro" id="IPR013222">
    <property type="entry name" value="Glyco_hyd_98_carb-bd"/>
</dbReference>
<dbReference type="RefSeq" id="WP_350244976.1">
    <property type="nucleotide sequence ID" value="NZ_CP158299.1"/>
</dbReference>
<evidence type="ECO:0000256" key="1">
    <source>
        <dbReference type="SAM" id="SignalP"/>
    </source>
</evidence>
<dbReference type="EMBL" id="CP158299">
    <property type="protein sequence ID" value="XBV86885.1"/>
    <property type="molecule type" value="Genomic_DNA"/>
</dbReference>
<dbReference type="PROSITE" id="PS51257">
    <property type="entry name" value="PROKAR_LIPOPROTEIN"/>
    <property type="match status" value="1"/>
</dbReference>
<sequence>MQKLIVWASLAALLVSCGQQSTATPDPWVAGYAAAPPAPWAASAPTLSALSLTPGTNTLFYEKTTAAQNGWGPIEVNRSNGGRTQLDGNPLTVGGKVFARGFGLHAPALLSYDLKPQPGTRCTALSLGFGVDDEVGDRGSVQFELSINGAPTFRSLTQTGRDAPQQQTFPLPAGDVSIRIVVNDAGDGAFYDHADLLNPTIQCEAVTQPIITLDQSALTVFHTHTARLHATFSGFPAGTVALSLQDVGSGHPGLQLLTGSVTLTGSGPQTREIVVAEPDMPPFFIPNYLDNLQGQYRLVGQAGSVQASSSALAVKVQTVKVETRFEPPLSSGHPGDTVHVVAVVRTTPPVEFLTPITIQPSTSSDAEATVTGPTTLVAGELRAPVDIVLRDTGLDPMTTITQSYIAQSGNFVGYRLPWYGTNTTELRWTLLP</sequence>
<keyword evidence="1" id="KW-0732">Signal</keyword>
<feature type="domain" description="Glycosyl hydrolase family 98 putative carbohydrate-binding module" evidence="2">
    <location>
        <begin position="53"/>
        <end position="203"/>
    </location>
</feature>
<feature type="signal peptide" evidence="1">
    <location>
        <begin position="1"/>
        <end position="23"/>
    </location>
</feature>
<organism evidence="3">
    <name type="scientific">Deinococcus sonorensis KR-87</name>
    <dbReference type="NCBI Taxonomy" id="694439"/>
    <lineage>
        <taxon>Bacteria</taxon>
        <taxon>Thermotogati</taxon>
        <taxon>Deinococcota</taxon>
        <taxon>Deinococci</taxon>
        <taxon>Deinococcales</taxon>
        <taxon>Deinococcaceae</taxon>
        <taxon>Deinococcus</taxon>
    </lineage>
</organism>
<feature type="chain" id="PRO_5043784083" evidence="1">
    <location>
        <begin position="24"/>
        <end position="432"/>
    </location>
</feature>
<evidence type="ECO:0000313" key="3">
    <source>
        <dbReference type="EMBL" id="XBV86885.1"/>
    </source>
</evidence>
<dbReference type="SMART" id="SM00776">
    <property type="entry name" value="NPCBM"/>
    <property type="match status" value="1"/>
</dbReference>
<dbReference type="AlphaFoldDB" id="A0AAU7UEQ4"/>
<name>A0AAU7UEQ4_9DEIO</name>
<dbReference type="InterPro" id="IPR008979">
    <property type="entry name" value="Galactose-bd-like_sf"/>
</dbReference>
<dbReference type="KEGG" id="dsc:ABOD76_11415"/>